<reference evidence="1 2" key="1">
    <citation type="journal article" date="2012" name="Genome Res.">
        <title>Genomic basis of endosymbiont-conferred protection against an insect parasitoid.</title>
        <authorList>
            <person name="Hansen A.K."/>
            <person name="Vorburger C."/>
            <person name="Moran N.A."/>
        </authorList>
    </citation>
    <scope>NUCLEOTIDE SEQUENCE [LARGE SCALE GENOMIC DNA]</scope>
    <source>
        <strain evidence="2">R5.15</strain>
    </source>
</reference>
<dbReference type="AlphaFoldDB" id="G2GXH9"/>
<gene>
    <name evidence="1" type="ORF">Rin_00004710</name>
</gene>
<comment type="caution">
    <text evidence="1">The sequence shown here is derived from an EMBL/GenBank/DDBJ whole genome shotgun (WGS) entry which is preliminary data.</text>
</comment>
<evidence type="ECO:0000313" key="2">
    <source>
        <dbReference type="Proteomes" id="UP000004116"/>
    </source>
</evidence>
<proteinExistence type="predicted"/>
<keyword evidence="2" id="KW-1185">Reference proteome</keyword>
<protein>
    <submittedName>
        <fullName evidence="1">Uncharacterized protein</fullName>
    </submittedName>
</protein>
<accession>G2GXH9</accession>
<evidence type="ECO:0000313" key="1">
    <source>
        <dbReference type="EMBL" id="EGY29561.1"/>
    </source>
</evidence>
<dbReference type="EMBL" id="AGCA01000102">
    <property type="protein sequence ID" value="EGY29561.1"/>
    <property type="molecule type" value="Genomic_DNA"/>
</dbReference>
<name>G2GXH9_9ENTR</name>
<dbReference type="Proteomes" id="UP000004116">
    <property type="component" value="Unassembled WGS sequence"/>
</dbReference>
<organism evidence="1 2">
    <name type="scientific">Candidatus Regiella insecticola 5.15</name>
    <dbReference type="NCBI Taxonomy" id="1005043"/>
    <lineage>
        <taxon>Bacteria</taxon>
        <taxon>Pseudomonadati</taxon>
        <taxon>Pseudomonadota</taxon>
        <taxon>Gammaproteobacteria</taxon>
        <taxon>Enterobacterales</taxon>
        <taxon>Enterobacteriaceae</taxon>
        <taxon>aphid secondary symbionts</taxon>
        <taxon>Candidatus Regiella</taxon>
    </lineage>
</organism>
<sequence>MGAKTVQIVWQATTTQDQIKLLQPYNSTDHAVSFYRGMQEPVAVVPMTYSLFPYLKQPNSDFLISYGVSACGNEIYSAIEQ</sequence>